<dbReference type="OrthoDB" id="6199360at2"/>
<name>A0A1X7BSI8_9RHOB</name>
<proteinExistence type="predicted"/>
<dbReference type="Pfam" id="PF03372">
    <property type="entry name" value="Exo_endo_phos"/>
    <property type="match status" value="1"/>
</dbReference>
<dbReference type="RefSeq" id="WP_085800526.1">
    <property type="nucleotide sequence ID" value="NZ_FWXB01000008.1"/>
</dbReference>
<dbReference type="InterPro" id="IPR036691">
    <property type="entry name" value="Endo/exonu/phosph_ase_sf"/>
</dbReference>
<accession>A0A1X7BSI8</accession>
<reference evidence="2 3" key="1">
    <citation type="submission" date="2017-03" db="EMBL/GenBank/DDBJ databases">
        <authorList>
            <person name="Afonso C.L."/>
            <person name="Miller P.J."/>
            <person name="Scott M.A."/>
            <person name="Spackman E."/>
            <person name="Goraichik I."/>
            <person name="Dimitrov K.M."/>
            <person name="Suarez D.L."/>
            <person name="Swayne D.E."/>
        </authorList>
    </citation>
    <scope>NUCLEOTIDE SEQUENCE [LARGE SCALE GENOMIC DNA]</scope>
    <source>
        <strain evidence="2 3">CECT 7745</strain>
    </source>
</reference>
<dbReference type="InterPro" id="IPR005135">
    <property type="entry name" value="Endo/exonuclease/phosphatase"/>
</dbReference>
<organism evidence="2 3">
    <name type="scientific">Roseovarius aestuarii</name>
    <dbReference type="NCBI Taxonomy" id="475083"/>
    <lineage>
        <taxon>Bacteria</taxon>
        <taxon>Pseudomonadati</taxon>
        <taxon>Pseudomonadota</taxon>
        <taxon>Alphaproteobacteria</taxon>
        <taxon>Rhodobacterales</taxon>
        <taxon>Roseobacteraceae</taxon>
        <taxon>Roseovarius</taxon>
    </lineage>
</organism>
<dbReference type="PANTHER" id="PTHR42834">
    <property type="entry name" value="ENDONUCLEASE/EXONUCLEASE/PHOSPHATASE FAMILY PROTEIN (AFU_ORTHOLOGUE AFUA_3G09210)"/>
    <property type="match status" value="1"/>
</dbReference>
<dbReference type="Gene3D" id="3.60.10.10">
    <property type="entry name" value="Endonuclease/exonuclease/phosphatase"/>
    <property type="match status" value="1"/>
</dbReference>
<feature type="domain" description="Endonuclease/exonuclease/phosphatase" evidence="1">
    <location>
        <begin position="4"/>
        <end position="334"/>
    </location>
</feature>
<dbReference type="EMBL" id="FWXB01000008">
    <property type="protein sequence ID" value="SMC12573.1"/>
    <property type="molecule type" value="Genomic_DNA"/>
</dbReference>
<dbReference type="SUPFAM" id="SSF56219">
    <property type="entry name" value="DNase I-like"/>
    <property type="match status" value="1"/>
</dbReference>
<keyword evidence="2" id="KW-0540">Nuclease</keyword>
<gene>
    <name evidence="2" type="ORF">ROA7745_02401</name>
</gene>
<evidence type="ECO:0000313" key="2">
    <source>
        <dbReference type="EMBL" id="SMC12573.1"/>
    </source>
</evidence>
<keyword evidence="2" id="KW-0269">Exonuclease</keyword>
<keyword evidence="3" id="KW-1185">Reference proteome</keyword>
<dbReference type="PANTHER" id="PTHR42834:SF1">
    <property type="entry name" value="ENDONUCLEASE_EXONUCLEASE_PHOSPHATASE FAMILY PROTEIN (AFU_ORTHOLOGUE AFUA_3G09210)"/>
    <property type="match status" value="1"/>
</dbReference>
<keyword evidence="2" id="KW-0255">Endonuclease</keyword>
<protein>
    <submittedName>
        <fullName evidence="2">Endonuclease/Exonuclease/phosphatase family protein</fullName>
    </submittedName>
</protein>
<keyword evidence="2" id="KW-0378">Hydrolase</keyword>
<dbReference type="AlphaFoldDB" id="A0A1X7BSI8"/>
<dbReference type="Proteomes" id="UP000193224">
    <property type="component" value="Unassembled WGS sequence"/>
</dbReference>
<evidence type="ECO:0000313" key="3">
    <source>
        <dbReference type="Proteomes" id="UP000193224"/>
    </source>
</evidence>
<dbReference type="GO" id="GO:0004527">
    <property type="term" value="F:exonuclease activity"/>
    <property type="evidence" value="ECO:0007669"/>
    <property type="project" value="UniProtKB-KW"/>
</dbReference>
<dbReference type="GO" id="GO:0004519">
    <property type="term" value="F:endonuclease activity"/>
    <property type="evidence" value="ECO:0007669"/>
    <property type="project" value="UniProtKB-KW"/>
</dbReference>
<sequence>MRIATYNVEWFNALFDPDGNPLDDGEWSRRHDVTRSDQLAALGIVFNAIDADAVMIIEAPDHNGSQATTKALENFARLMGLRANRALVGFENDTQQEIALLYDPAMLTARHDPVGTETGKKGSRDAPRFDGVFRIDLDIDNTEDLVTFSKPPFEVAVTTAKGTELRLIGAHLKSKAPHGARSRDEIMRKAIANRRKQQAQAVWLRQRIEAHLEVDEHLIVLGDMNDGPGLDEYENLFGHSSVEIIMGEGAAPGMCLFDPHARRALQRRIGAINTTSRFYLSSEKRYIQALLDYIMVSPGLRDKAPVWRIWHPFDDPNCWKMPELRDALITASDHFPVTIDLDI</sequence>
<evidence type="ECO:0000259" key="1">
    <source>
        <dbReference type="Pfam" id="PF03372"/>
    </source>
</evidence>